<dbReference type="EMBL" id="CP012670">
    <property type="protein sequence ID" value="AUX23853.1"/>
    <property type="molecule type" value="Genomic_DNA"/>
</dbReference>
<proteinExistence type="predicted"/>
<feature type="compositionally biased region" description="Basic residues" evidence="1">
    <location>
        <begin position="146"/>
        <end position="159"/>
    </location>
</feature>
<evidence type="ECO:0000259" key="2">
    <source>
        <dbReference type="Pfam" id="PF22302"/>
    </source>
</evidence>
<dbReference type="AlphaFoldDB" id="A0A4P2Q4J2"/>
<dbReference type="RefSeq" id="WP_129349324.1">
    <property type="nucleotide sequence ID" value="NZ_CP012670.1"/>
</dbReference>
<feature type="domain" description="DUF6968" evidence="2">
    <location>
        <begin position="16"/>
        <end position="96"/>
    </location>
</feature>
<feature type="region of interest" description="Disordered" evidence="1">
    <location>
        <begin position="140"/>
        <end position="159"/>
    </location>
</feature>
<dbReference type="Pfam" id="PF22302">
    <property type="entry name" value="DUF6968"/>
    <property type="match status" value="1"/>
</dbReference>
<sequence>MPRERIDERVGEPIAVRRYAVEDQPDREIVLIIGKPLAPRKPHGDWRCAVLIVGIGDGVFHVQEGVDAVQALQLAQAFAKQALEASGLPITWNGGEPGALGLYCPISSPHGLWFQRLAEQAFHLAVEAVGHILVEAKRQGSEARKRTGRARSRARSRHK</sequence>
<accession>A0A4P2Q4J2</accession>
<dbReference type="OrthoDB" id="5520358at2"/>
<protein>
    <recommendedName>
        <fullName evidence="2">DUF6968 domain-containing protein</fullName>
    </recommendedName>
</protein>
<gene>
    <name evidence="3" type="ORF">SOCEGT47_043830</name>
</gene>
<evidence type="ECO:0000313" key="4">
    <source>
        <dbReference type="Proteomes" id="UP000295781"/>
    </source>
</evidence>
<dbReference type="InterPro" id="IPR054241">
    <property type="entry name" value="DUF6968"/>
</dbReference>
<dbReference type="Proteomes" id="UP000295781">
    <property type="component" value="Chromosome"/>
</dbReference>
<evidence type="ECO:0000256" key="1">
    <source>
        <dbReference type="SAM" id="MobiDB-lite"/>
    </source>
</evidence>
<name>A0A4P2Q4J2_SORCE</name>
<evidence type="ECO:0000313" key="3">
    <source>
        <dbReference type="EMBL" id="AUX23853.1"/>
    </source>
</evidence>
<reference evidence="3 4" key="1">
    <citation type="submission" date="2015-09" db="EMBL/GenBank/DDBJ databases">
        <title>Sorangium comparison.</title>
        <authorList>
            <person name="Zaburannyi N."/>
            <person name="Bunk B."/>
            <person name="Overmann J."/>
            <person name="Mueller R."/>
        </authorList>
    </citation>
    <scope>NUCLEOTIDE SEQUENCE [LARGE SCALE GENOMIC DNA]</scope>
    <source>
        <strain evidence="3 4">So ceGT47</strain>
    </source>
</reference>
<organism evidence="3 4">
    <name type="scientific">Sorangium cellulosum</name>
    <name type="common">Polyangium cellulosum</name>
    <dbReference type="NCBI Taxonomy" id="56"/>
    <lineage>
        <taxon>Bacteria</taxon>
        <taxon>Pseudomonadati</taxon>
        <taxon>Myxococcota</taxon>
        <taxon>Polyangia</taxon>
        <taxon>Polyangiales</taxon>
        <taxon>Polyangiaceae</taxon>
        <taxon>Sorangium</taxon>
    </lineage>
</organism>